<evidence type="ECO:0000256" key="3">
    <source>
        <dbReference type="ARBA" id="ARBA00022827"/>
    </source>
</evidence>
<dbReference type="GO" id="GO:0005739">
    <property type="term" value="C:mitochondrion"/>
    <property type="evidence" value="ECO:0007669"/>
    <property type="project" value="TreeGrafter"/>
</dbReference>
<dbReference type="Gene3D" id="1.20.120.310">
    <property type="entry name" value="ERV/ALR sulfhydryl oxidase domain"/>
    <property type="match status" value="1"/>
</dbReference>
<dbReference type="PANTHER" id="PTHR12645:SF0">
    <property type="entry name" value="FAD-LINKED SULFHYDRYL OXIDASE ALR"/>
    <property type="match status" value="1"/>
</dbReference>
<dbReference type="AlphaFoldDB" id="A0A8H6F473"/>
<comment type="catalytic activity">
    <reaction evidence="6">
        <text>2 R'C(R)SH + O2 = R'C(R)S-S(R)CR' + H2O2</text>
        <dbReference type="Rhea" id="RHEA:17357"/>
        <dbReference type="ChEBI" id="CHEBI:15379"/>
        <dbReference type="ChEBI" id="CHEBI:16240"/>
        <dbReference type="ChEBI" id="CHEBI:16520"/>
        <dbReference type="ChEBI" id="CHEBI:17412"/>
        <dbReference type="EC" id="1.8.3.2"/>
    </reaction>
</comment>
<keyword evidence="4 6" id="KW-0560">Oxidoreductase</keyword>
<evidence type="ECO:0000313" key="9">
    <source>
        <dbReference type="EMBL" id="KAF6067092.1"/>
    </source>
</evidence>
<name>A0A8H6F473_CANAX</name>
<dbReference type="Gene3D" id="4.10.320.60">
    <property type="match status" value="1"/>
</dbReference>
<feature type="region of interest" description="Disordered" evidence="7">
    <location>
        <begin position="1"/>
        <end position="21"/>
    </location>
</feature>
<feature type="compositionally biased region" description="Basic and acidic residues" evidence="7">
    <location>
        <begin position="1"/>
        <end position="14"/>
    </location>
</feature>
<dbReference type="PANTHER" id="PTHR12645">
    <property type="entry name" value="ALR/ERV"/>
    <property type="match status" value="1"/>
</dbReference>
<dbReference type="InterPro" id="IPR017905">
    <property type="entry name" value="ERV/ALR_sulphydryl_oxidase"/>
</dbReference>
<keyword evidence="5" id="KW-1015">Disulfide bond</keyword>
<evidence type="ECO:0000259" key="8">
    <source>
        <dbReference type="PROSITE" id="PS51324"/>
    </source>
</evidence>
<keyword evidence="2 6" id="KW-0285">Flavoprotein</keyword>
<dbReference type="EMBL" id="JABWAD010000055">
    <property type="protein sequence ID" value="KAF6067092.1"/>
    <property type="molecule type" value="Genomic_DNA"/>
</dbReference>
<protein>
    <recommendedName>
        <fullName evidence="6">Sulfhydryl oxidase</fullName>
        <ecNumber evidence="6">1.8.3.2</ecNumber>
    </recommendedName>
</protein>
<proteinExistence type="predicted"/>
<feature type="region of interest" description="Disordered" evidence="7">
    <location>
        <begin position="53"/>
        <end position="77"/>
    </location>
</feature>
<feature type="compositionally biased region" description="Basic and acidic residues" evidence="7">
    <location>
        <begin position="58"/>
        <end position="67"/>
    </location>
</feature>
<evidence type="ECO:0000256" key="5">
    <source>
        <dbReference type="ARBA" id="ARBA00023157"/>
    </source>
</evidence>
<dbReference type="EC" id="1.8.3.2" evidence="6"/>
<dbReference type="Pfam" id="PF04777">
    <property type="entry name" value="Evr1_Alr"/>
    <property type="match status" value="1"/>
</dbReference>
<evidence type="ECO:0000256" key="6">
    <source>
        <dbReference type="RuleBase" id="RU371123"/>
    </source>
</evidence>
<comment type="caution">
    <text evidence="9">The sequence shown here is derived from an EMBL/GenBank/DDBJ whole genome shotgun (WGS) entry which is preliminary data.</text>
</comment>
<comment type="cofactor">
    <cofactor evidence="1 6">
        <name>FAD</name>
        <dbReference type="ChEBI" id="CHEBI:57692"/>
    </cofactor>
</comment>
<keyword evidence="3 6" id="KW-0274">FAD</keyword>
<dbReference type="Proteomes" id="UP000536275">
    <property type="component" value="Unassembled WGS sequence"/>
</dbReference>
<dbReference type="FunFam" id="4.10.320.60:FF:000001">
    <property type="entry name" value="Sulfhydryl oxidase"/>
    <property type="match status" value="1"/>
</dbReference>
<dbReference type="PROSITE" id="PS51324">
    <property type="entry name" value="ERV_ALR"/>
    <property type="match status" value="1"/>
</dbReference>
<evidence type="ECO:0000256" key="1">
    <source>
        <dbReference type="ARBA" id="ARBA00001974"/>
    </source>
</evidence>
<reference evidence="9 10" key="1">
    <citation type="submission" date="2020-03" db="EMBL/GenBank/DDBJ databases">
        <title>FDA dAtabase for Regulatory Grade micrObial Sequences (FDA-ARGOS): Supporting development and validation of Infectious Disease Dx tests.</title>
        <authorList>
            <person name="Campos J."/>
            <person name="Goldberg B."/>
            <person name="Tallon L."/>
            <person name="Sadzewicz L."/>
            <person name="Vavikolanu K."/>
            <person name="Mehta A."/>
            <person name="Aluvathingal J."/>
            <person name="Nadendla S."/>
            <person name="Nandy P."/>
            <person name="Geyer C."/>
            <person name="Yan Y."/>
            <person name="Sichtig H."/>
        </authorList>
    </citation>
    <scope>NUCLEOTIDE SEQUENCE [LARGE SCALE GENOMIC DNA]</scope>
    <source>
        <strain evidence="9 10">FDAARGOS_656</strain>
    </source>
</reference>
<dbReference type="InterPro" id="IPR039799">
    <property type="entry name" value="ALR/ERV"/>
</dbReference>
<sequence length="264" mass="29923">MSTTETTEKTESNSKPEVGFTGRKIVYDKDGKPCRTCNSLLDFQFASGKIKKSPVTPESKKVNKSELKSYPQDEPPDVTELGKSSWTLLHSIAATYPETPTTKQQSDMKSFINLFSGFYPCWFKLFIDPMVQSWKEAAQSQRLIYPPPASQFTTQNRIIDTYITNKQELYTYLSVKPPLLLNFTFATKENNKVTQALFDVLSDKSKYPNNEPVYLVNILADSEGGRELMLDYVVGSKIPSIIVLKHQLPSGKYVPDLETFTEQI</sequence>
<dbReference type="GO" id="GO:0016971">
    <property type="term" value="F:flavin-dependent sulfhydryl oxidase activity"/>
    <property type="evidence" value="ECO:0007669"/>
    <property type="project" value="InterPro"/>
</dbReference>
<dbReference type="InterPro" id="IPR036774">
    <property type="entry name" value="ERV/ALR_sulphydryl_oxid_sf"/>
</dbReference>
<evidence type="ECO:0000256" key="7">
    <source>
        <dbReference type="SAM" id="MobiDB-lite"/>
    </source>
</evidence>
<evidence type="ECO:0000313" key="10">
    <source>
        <dbReference type="Proteomes" id="UP000536275"/>
    </source>
</evidence>
<organism evidence="9 10">
    <name type="scientific">Candida albicans</name>
    <name type="common">Yeast</name>
    <dbReference type="NCBI Taxonomy" id="5476"/>
    <lineage>
        <taxon>Eukaryota</taxon>
        <taxon>Fungi</taxon>
        <taxon>Dikarya</taxon>
        <taxon>Ascomycota</taxon>
        <taxon>Saccharomycotina</taxon>
        <taxon>Pichiomycetes</taxon>
        <taxon>Debaryomycetaceae</taxon>
        <taxon>Candida/Lodderomyces clade</taxon>
        <taxon>Candida</taxon>
    </lineage>
</organism>
<evidence type="ECO:0000256" key="2">
    <source>
        <dbReference type="ARBA" id="ARBA00022630"/>
    </source>
</evidence>
<dbReference type="GO" id="GO:0050660">
    <property type="term" value="F:flavin adenine dinucleotide binding"/>
    <property type="evidence" value="ECO:0007669"/>
    <property type="project" value="TreeGrafter"/>
</dbReference>
<gene>
    <name evidence="9" type="ORF">FOB64_004521</name>
</gene>
<accession>A0A8H6F473</accession>
<evidence type="ECO:0000256" key="4">
    <source>
        <dbReference type="ARBA" id="ARBA00023002"/>
    </source>
</evidence>
<dbReference type="SUPFAM" id="SSF69000">
    <property type="entry name" value="FAD-dependent thiol oxidase"/>
    <property type="match status" value="1"/>
</dbReference>
<feature type="domain" description="ERV/ALR sulfhydryl oxidase" evidence="8">
    <location>
        <begin position="74"/>
        <end position="207"/>
    </location>
</feature>